<organism evidence="1 2">
    <name type="scientific">Rhodonia placenta</name>
    <dbReference type="NCBI Taxonomy" id="104341"/>
    <lineage>
        <taxon>Eukaryota</taxon>
        <taxon>Fungi</taxon>
        <taxon>Dikarya</taxon>
        <taxon>Basidiomycota</taxon>
        <taxon>Agaricomycotina</taxon>
        <taxon>Agaricomycetes</taxon>
        <taxon>Polyporales</taxon>
        <taxon>Adustoporiaceae</taxon>
        <taxon>Rhodonia</taxon>
    </lineage>
</organism>
<reference evidence="1" key="1">
    <citation type="submission" date="2020-11" db="EMBL/GenBank/DDBJ databases">
        <authorList>
            <person name="Koelle M."/>
            <person name="Horta M.A.C."/>
            <person name="Nowrousian M."/>
            <person name="Ohm R.A."/>
            <person name="Benz P."/>
            <person name="Pilgard A."/>
        </authorList>
    </citation>
    <scope>NUCLEOTIDE SEQUENCE</scope>
    <source>
        <strain evidence="1">FPRL280</strain>
    </source>
</reference>
<gene>
    <name evidence="1" type="ORF">IEO21_09454</name>
</gene>
<proteinExistence type="predicted"/>
<evidence type="ECO:0000313" key="2">
    <source>
        <dbReference type="Proteomes" id="UP000639403"/>
    </source>
</evidence>
<dbReference type="AlphaFoldDB" id="A0A8H7NUA8"/>
<protein>
    <submittedName>
        <fullName evidence="1">Uncharacterized protein</fullName>
    </submittedName>
</protein>
<accession>A0A8H7NUA8</accession>
<sequence>MLTSRRTSILRSPGRPREQCLPRITTLFGAGSLRATGRAISRRVTW</sequence>
<dbReference type="Proteomes" id="UP000639403">
    <property type="component" value="Unassembled WGS sequence"/>
</dbReference>
<comment type="caution">
    <text evidence="1">The sequence shown here is derived from an EMBL/GenBank/DDBJ whole genome shotgun (WGS) entry which is preliminary data.</text>
</comment>
<reference evidence="1" key="2">
    <citation type="journal article" name="Front. Microbiol.">
        <title>Degradative Capacity of Two Strains of Rhodonia placenta: From Phenotype to Genotype.</title>
        <authorList>
            <person name="Kolle M."/>
            <person name="Horta M.A.C."/>
            <person name="Nowrousian M."/>
            <person name="Ohm R.A."/>
            <person name="Benz J.P."/>
            <person name="Pilgard A."/>
        </authorList>
    </citation>
    <scope>NUCLEOTIDE SEQUENCE</scope>
    <source>
        <strain evidence="1">FPRL280</strain>
    </source>
</reference>
<name>A0A8H7NUA8_9APHY</name>
<evidence type="ECO:0000313" key="1">
    <source>
        <dbReference type="EMBL" id="KAF9804263.1"/>
    </source>
</evidence>
<dbReference type="EMBL" id="JADOXO010000454">
    <property type="protein sequence ID" value="KAF9804263.1"/>
    <property type="molecule type" value="Genomic_DNA"/>
</dbReference>